<dbReference type="EMBL" id="KN430449">
    <property type="protein sequence ID" value="KHG24894.1"/>
    <property type="molecule type" value="Genomic_DNA"/>
</dbReference>
<evidence type="ECO:0000313" key="2">
    <source>
        <dbReference type="EMBL" id="KHG24894.1"/>
    </source>
</evidence>
<dbReference type="AlphaFoldDB" id="A0A0B0PKD5"/>
<feature type="transmembrane region" description="Helical" evidence="1">
    <location>
        <begin position="54"/>
        <end position="74"/>
    </location>
</feature>
<accession>A0A0B0PKD5</accession>
<gene>
    <name evidence="2" type="ORF">F383_31203</name>
</gene>
<protein>
    <submittedName>
        <fullName evidence="2">HLA class I histocompatibility antigen, A-23 alpha chain</fullName>
    </submittedName>
</protein>
<keyword evidence="3" id="KW-1185">Reference proteome</keyword>
<proteinExistence type="predicted"/>
<keyword evidence="1" id="KW-1133">Transmembrane helix</keyword>
<dbReference type="Proteomes" id="UP000032142">
    <property type="component" value="Unassembled WGS sequence"/>
</dbReference>
<keyword evidence="1" id="KW-0472">Membrane</keyword>
<evidence type="ECO:0000313" key="3">
    <source>
        <dbReference type="Proteomes" id="UP000032142"/>
    </source>
</evidence>
<name>A0A0B0PKD5_GOSAR</name>
<evidence type="ECO:0000256" key="1">
    <source>
        <dbReference type="SAM" id="Phobius"/>
    </source>
</evidence>
<reference evidence="3" key="1">
    <citation type="submission" date="2014-09" db="EMBL/GenBank/DDBJ databases">
        <authorList>
            <person name="Mudge J."/>
            <person name="Ramaraj T."/>
            <person name="Lindquist I.E."/>
            <person name="Bharti A.K."/>
            <person name="Sundararajan A."/>
            <person name="Cameron C.T."/>
            <person name="Woodward J.E."/>
            <person name="May G.D."/>
            <person name="Brubaker C."/>
            <person name="Broadhvest J."/>
            <person name="Wilkins T.A."/>
        </authorList>
    </citation>
    <scope>NUCLEOTIDE SEQUENCE</scope>
    <source>
        <strain evidence="3">cv. AKA8401</strain>
    </source>
</reference>
<organism evidence="2 3">
    <name type="scientific">Gossypium arboreum</name>
    <name type="common">Tree cotton</name>
    <name type="synonym">Gossypium nanking</name>
    <dbReference type="NCBI Taxonomy" id="29729"/>
    <lineage>
        <taxon>Eukaryota</taxon>
        <taxon>Viridiplantae</taxon>
        <taxon>Streptophyta</taxon>
        <taxon>Embryophyta</taxon>
        <taxon>Tracheophyta</taxon>
        <taxon>Spermatophyta</taxon>
        <taxon>Magnoliopsida</taxon>
        <taxon>eudicotyledons</taxon>
        <taxon>Gunneridae</taxon>
        <taxon>Pentapetalae</taxon>
        <taxon>rosids</taxon>
        <taxon>malvids</taxon>
        <taxon>Malvales</taxon>
        <taxon>Malvaceae</taxon>
        <taxon>Malvoideae</taxon>
        <taxon>Gossypium</taxon>
    </lineage>
</organism>
<sequence>MDSEIDTSRIKKSELVELSKFVIYMKHLSSLKVRVHYGCEHPNSLNWSEFIMDAIHVIGFRAIVLCALLVAGVVRLARGWRSSEADHTIKPSPLEY</sequence>
<keyword evidence="1" id="KW-0812">Transmembrane</keyword>